<dbReference type="AlphaFoldDB" id="A0A6A1VWY8"/>
<proteinExistence type="predicted"/>
<reference evidence="2 3" key="1">
    <citation type="journal article" date="2019" name="Plant Biotechnol. J.">
        <title>The red bayberry genome and genetic basis of sex determination.</title>
        <authorList>
            <person name="Jia H.M."/>
            <person name="Jia H.J."/>
            <person name="Cai Q.L."/>
            <person name="Wang Y."/>
            <person name="Zhao H.B."/>
            <person name="Yang W.F."/>
            <person name="Wang G.Y."/>
            <person name="Li Y.H."/>
            <person name="Zhan D.L."/>
            <person name="Shen Y.T."/>
            <person name="Niu Q.F."/>
            <person name="Chang L."/>
            <person name="Qiu J."/>
            <person name="Zhao L."/>
            <person name="Xie H.B."/>
            <person name="Fu W.Y."/>
            <person name="Jin J."/>
            <person name="Li X.W."/>
            <person name="Jiao Y."/>
            <person name="Zhou C.C."/>
            <person name="Tu T."/>
            <person name="Chai C.Y."/>
            <person name="Gao J.L."/>
            <person name="Fan L.J."/>
            <person name="van de Weg E."/>
            <person name="Wang J.Y."/>
            <person name="Gao Z.S."/>
        </authorList>
    </citation>
    <scope>NUCLEOTIDE SEQUENCE [LARGE SCALE GENOMIC DNA]</scope>
    <source>
        <tissue evidence="2">Leaves</tissue>
    </source>
</reference>
<feature type="region of interest" description="Disordered" evidence="1">
    <location>
        <begin position="1"/>
        <end position="80"/>
    </location>
</feature>
<comment type="caution">
    <text evidence="2">The sequence shown here is derived from an EMBL/GenBank/DDBJ whole genome shotgun (WGS) entry which is preliminary data.</text>
</comment>
<gene>
    <name evidence="2" type="ORF">CJ030_MR4G009596</name>
</gene>
<evidence type="ECO:0000313" key="2">
    <source>
        <dbReference type="EMBL" id="KAB1216068.1"/>
    </source>
</evidence>
<evidence type="ECO:0000313" key="3">
    <source>
        <dbReference type="Proteomes" id="UP000516437"/>
    </source>
</evidence>
<sequence length="228" mass="24246">MGALHHPSPYSPPNTNDEHAFEDQLNGLGIDDNHDPLVLAPSGAPPPSVAHTNLGRRSTDGSSSVHLCPRHSKGKSHYDTNGMSRATGLLCSSEGGADAIDDLYSKCLILMQSLLGEDEHTVFLKGCHVMTQMSKAIGLLCSSEGGADAIDDLYSKCLILMQSLLGKDEHAVFLKGCHVTIQMSRATGLLCPSEGGADAIDDLYSKCLILMESLLGKDEHAVFLKGCK</sequence>
<organism evidence="2 3">
    <name type="scientific">Morella rubra</name>
    <name type="common">Chinese bayberry</name>
    <dbReference type="NCBI Taxonomy" id="262757"/>
    <lineage>
        <taxon>Eukaryota</taxon>
        <taxon>Viridiplantae</taxon>
        <taxon>Streptophyta</taxon>
        <taxon>Embryophyta</taxon>
        <taxon>Tracheophyta</taxon>
        <taxon>Spermatophyta</taxon>
        <taxon>Magnoliopsida</taxon>
        <taxon>eudicotyledons</taxon>
        <taxon>Gunneridae</taxon>
        <taxon>Pentapetalae</taxon>
        <taxon>rosids</taxon>
        <taxon>fabids</taxon>
        <taxon>Fagales</taxon>
        <taxon>Myricaceae</taxon>
        <taxon>Morella</taxon>
    </lineage>
</organism>
<keyword evidence="3" id="KW-1185">Reference proteome</keyword>
<dbReference type="Proteomes" id="UP000516437">
    <property type="component" value="Chromosome 4"/>
</dbReference>
<accession>A0A6A1VWY8</accession>
<name>A0A6A1VWY8_9ROSI</name>
<dbReference type="EMBL" id="RXIC02000022">
    <property type="protein sequence ID" value="KAB1216068.1"/>
    <property type="molecule type" value="Genomic_DNA"/>
</dbReference>
<protein>
    <submittedName>
        <fullName evidence="2">Uncharacterized protein</fullName>
    </submittedName>
</protein>
<evidence type="ECO:0000256" key="1">
    <source>
        <dbReference type="SAM" id="MobiDB-lite"/>
    </source>
</evidence>